<proteinExistence type="predicted"/>
<evidence type="ECO:0000256" key="2">
    <source>
        <dbReference type="ARBA" id="ARBA00022448"/>
    </source>
</evidence>
<evidence type="ECO:0000256" key="5">
    <source>
        <dbReference type="ARBA" id="ARBA00023136"/>
    </source>
</evidence>
<dbReference type="AlphaFoldDB" id="A0AAV3QZB7"/>
<gene>
    <name evidence="8" type="ORF">LIER_22352</name>
</gene>
<keyword evidence="5" id="KW-0472">Membrane</keyword>
<dbReference type="InterPro" id="IPR005018">
    <property type="entry name" value="DOMON_domain"/>
</dbReference>
<reference evidence="8 9" key="1">
    <citation type="submission" date="2024-01" db="EMBL/GenBank/DDBJ databases">
        <title>The complete chloroplast genome sequence of Lithospermum erythrorhizon: insights into the phylogenetic relationship among Boraginaceae species and the maternal lineages of purple gromwells.</title>
        <authorList>
            <person name="Okada T."/>
            <person name="Watanabe K."/>
        </authorList>
    </citation>
    <scope>NUCLEOTIDE SEQUENCE [LARGE SCALE GENOMIC DNA]</scope>
</reference>
<dbReference type="EMBL" id="BAABME010006086">
    <property type="protein sequence ID" value="GAA0167412.1"/>
    <property type="molecule type" value="Genomic_DNA"/>
</dbReference>
<keyword evidence="4" id="KW-0249">Electron transport</keyword>
<comment type="caution">
    <text evidence="8">The sequence shown here is derived from an EMBL/GenBank/DDBJ whole genome shotgun (WGS) entry which is preliminary data.</text>
</comment>
<dbReference type="CDD" id="cd09629">
    <property type="entry name" value="DOMON_CIL1_like"/>
    <property type="match status" value="1"/>
</dbReference>
<dbReference type="Proteomes" id="UP001454036">
    <property type="component" value="Unassembled WGS sequence"/>
</dbReference>
<dbReference type="PROSITE" id="PS50836">
    <property type="entry name" value="DOMON"/>
    <property type="match status" value="1"/>
</dbReference>
<feature type="domain" description="DOMON" evidence="7">
    <location>
        <begin position="71"/>
        <end position="186"/>
    </location>
</feature>
<sequence>MSPPPPKSICIKIIFLSSITIMASFLHFSPILLTLLPLLVLLSPAHSLTCTSQTFTNTPTKYTNCTDLPYLKAYLHWTFDPTNSTLLVAFIAPPAKPDGWIAWGINPTSTGMAGTHALIAMKDLKGSLIVKTYNVVSYRSLEETSKLSFKVLDSKAEDSNGTMKIFAKLELPVNMTTSLNQVWQVGSSVKNGVPEKHEFAPENLGSKGTLDFDKDAEGATGGGTTGGGNKNGTAAAQSGNETGGVSRGSGGVLGFLLSFGIIISLSF</sequence>
<dbReference type="InterPro" id="IPR045265">
    <property type="entry name" value="AIR12_DOMON"/>
</dbReference>
<dbReference type="Pfam" id="PF04526">
    <property type="entry name" value="DUF568"/>
    <property type="match status" value="1"/>
</dbReference>
<name>A0AAV3QZB7_LITER</name>
<feature type="compositionally biased region" description="Gly residues" evidence="6">
    <location>
        <begin position="219"/>
        <end position="230"/>
    </location>
</feature>
<evidence type="ECO:0000313" key="8">
    <source>
        <dbReference type="EMBL" id="GAA0167412.1"/>
    </source>
</evidence>
<accession>A0AAV3QZB7</accession>
<evidence type="ECO:0000256" key="6">
    <source>
        <dbReference type="SAM" id="MobiDB-lite"/>
    </source>
</evidence>
<evidence type="ECO:0000259" key="7">
    <source>
        <dbReference type="PROSITE" id="PS50836"/>
    </source>
</evidence>
<keyword evidence="3" id="KW-0732">Signal</keyword>
<keyword evidence="2" id="KW-0813">Transport</keyword>
<evidence type="ECO:0000256" key="3">
    <source>
        <dbReference type="ARBA" id="ARBA00022729"/>
    </source>
</evidence>
<dbReference type="PANTHER" id="PTHR23130:SF157">
    <property type="entry name" value="AUXIN-INDUCED IN ROOT CULTURES PROTEIN 12"/>
    <property type="match status" value="1"/>
</dbReference>
<comment type="subcellular location">
    <subcellularLocation>
        <location evidence="1">Membrane</location>
    </subcellularLocation>
</comment>
<feature type="region of interest" description="Disordered" evidence="6">
    <location>
        <begin position="199"/>
        <end position="244"/>
    </location>
</feature>
<dbReference type="GO" id="GO:0016020">
    <property type="term" value="C:membrane"/>
    <property type="evidence" value="ECO:0007669"/>
    <property type="project" value="UniProtKB-SubCell"/>
</dbReference>
<evidence type="ECO:0000256" key="4">
    <source>
        <dbReference type="ARBA" id="ARBA00022982"/>
    </source>
</evidence>
<protein>
    <recommendedName>
        <fullName evidence="7">DOMON domain-containing protein</fullName>
    </recommendedName>
</protein>
<evidence type="ECO:0000313" key="9">
    <source>
        <dbReference type="Proteomes" id="UP001454036"/>
    </source>
</evidence>
<dbReference type="PANTHER" id="PTHR23130">
    <property type="entry name" value="CYTOCHROME B561 AND DOMON DOMAIN-CONTAINING PROTEIN"/>
    <property type="match status" value="1"/>
</dbReference>
<organism evidence="8 9">
    <name type="scientific">Lithospermum erythrorhizon</name>
    <name type="common">Purple gromwell</name>
    <name type="synonym">Lithospermum officinale var. erythrorhizon</name>
    <dbReference type="NCBI Taxonomy" id="34254"/>
    <lineage>
        <taxon>Eukaryota</taxon>
        <taxon>Viridiplantae</taxon>
        <taxon>Streptophyta</taxon>
        <taxon>Embryophyta</taxon>
        <taxon>Tracheophyta</taxon>
        <taxon>Spermatophyta</taxon>
        <taxon>Magnoliopsida</taxon>
        <taxon>eudicotyledons</taxon>
        <taxon>Gunneridae</taxon>
        <taxon>Pentapetalae</taxon>
        <taxon>asterids</taxon>
        <taxon>lamiids</taxon>
        <taxon>Boraginales</taxon>
        <taxon>Boraginaceae</taxon>
        <taxon>Boraginoideae</taxon>
        <taxon>Lithospermeae</taxon>
        <taxon>Lithospermum</taxon>
    </lineage>
</organism>
<keyword evidence="9" id="KW-1185">Reference proteome</keyword>
<evidence type="ECO:0000256" key="1">
    <source>
        <dbReference type="ARBA" id="ARBA00004370"/>
    </source>
</evidence>